<dbReference type="Gramene" id="QL11p022574:mrna">
    <property type="protein sequence ID" value="QL11p022574:mrna:CDS:1"/>
    <property type="gene ID" value="QL11p022574"/>
</dbReference>
<proteinExistence type="predicted"/>
<evidence type="ECO:0000313" key="3">
    <source>
        <dbReference type="Proteomes" id="UP000594261"/>
    </source>
</evidence>
<dbReference type="AlphaFoldDB" id="A0A7N2MWC3"/>
<protein>
    <submittedName>
        <fullName evidence="2">Uncharacterized protein</fullName>
    </submittedName>
</protein>
<dbReference type="Proteomes" id="UP000594261">
    <property type="component" value="Chromosome 11"/>
</dbReference>
<evidence type="ECO:0000313" key="2">
    <source>
        <dbReference type="EnsemblPlants" id="QL11p022574:mrna:CDS:1"/>
    </source>
</evidence>
<dbReference type="EMBL" id="LRBV02000011">
    <property type="status" value="NOT_ANNOTATED_CDS"/>
    <property type="molecule type" value="Genomic_DNA"/>
</dbReference>
<dbReference type="InParanoid" id="A0A7N2MWC3"/>
<evidence type="ECO:0000256" key="1">
    <source>
        <dbReference type="SAM" id="Phobius"/>
    </source>
</evidence>
<name>A0A7N2MWC3_QUELO</name>
<keyword evidence="1" id="KW-0472">Membrane</keyword>
<keyword evidence="1" id="KW-0812">Transmembrane</keyword>
<reference evidence="2" key="2">
    <citation type="submission" date="2021-01" db="UniProtKB">
        <authorList>
            <consortium name="EnsemblPlants"/>
        </authorList>
    </citation>
    <scope>IDENTIFICATION</scope>
</reference>
<keyword evidence="3" id="KW-1185">Reference proteome</keyword>
<dbReference type="EnsemblPlants" id="QL11p022574:mrna">
    <property type="protein sequence ID" value="QL11p022574:mrna:CDS:1"/>
    <property type="gene ID" value="QL11p022574"/>
</dbReference>
<reference evidence="2 3" key="1">
    <citation type="journal article" date="2016" name="G3 (Bethesda)">
        <title>First Draft Assembly and Annotation of the Genome of a California Endemic Oak Quercus lobata Nee (Fagaceae).</title>
        <authorList>
            <person name="Sork V.L."/>
            <person name="Fitz-Gibbon S.T."/>
            <person name="Puiu D."/>
            <person name="Crepeau M."/>
            <person name="Gugger P.F."/>
            <person name="Sherman R."/>
            <person name="Stevens K."/>
            <person name="Langley C.H."/>
            <person name="Pellegrini M."/>
            <person name="Salzberg S.L."/>
        </authorList>
    </citation>
    <scope>NUCLEOTIDE SEQUENCE [LARGE SCALE GENOMIC DNA]</scope>
    <source>
        <strain evidence="2 3">cv. SW786</strain>
    </source>
</reference>
<organism evidence="2 3">
    <name type="scientific">Quercus lobata</name>
    <name type="common">Valley oak</name>
    <dbReference type="NCBI Taxonomy" id="97700"/>
    <lineage>
        <taxon>Eukaryota</taxon>
        <taxon>Viridiplantae</taxon>
        <taxon>Streptophyta</taxon>
        <taxon>Embryophyta</taxon>
        <taxon>Tracheophyta</taxon>
        <taxon>Spermatophyta</taxon>
        <taxon>Magnoliopsida</taxon>
        <taxon>eudicotyledons</taxon>
        <taxon>Gunneridae</taxon>
        <taxon>Pentapetalae</taxon>
        <taxon>rosids</taxon>
        <taxon>fabids</taxon>
        <taxon>Fagales</taxon>
        <taxon>Fagaceae</taxon>
        <taxon>Quercus</taxon>
    </lineage>
</organism>
<keyword evidence="1" id="KW-1133">Transmembrane helix</keyword>
<feature type="transmembrane region" description="Helical" evidence="1">
    <location>
        <begin position="12"/>
        <end position="36"/>
    </location>
</feature>
<sequence length="89" mass="10011">MLLKEGLQATAFVIVNFAFCLYHILSYNILQAVLVASRKALIQRKGALNITQEILERLEARFEGCWSAGIIWTAGVHDCGKLSWEKKSD</sequence>
<accession>A0A7N2MWC3</accession>